<protein>
    <submittedName>
        <fullName evidence="1">Uncharacterized protein</fullName>
    </submittedName>
</protein>
<dbReference type="RefSeq" id="WP_148500196.1">
    <property type="nucleotide sequence ID" value="NZ_JAYDBU010000005.1"/>
</dbReference>
<name>A0ABD7SR62_VIBCL</name>
<dbReference type="AlphaFoldDB" id="A0ABD7SR62"/>
<evidence type="ECO:0000313" key="2">
    <source>
        <dbReference type="Proteomes" id="UP000323819"/>
    </source>
</evidence>
<dbReference type="Proteomes" id="UP000323819">
    <property type="component" value="Unassembled WGS sequence"/>
</dbReference>
<sequence length="113" mass="12316">MSLSSITASEVRDTGFASGEHKGFTVHVTPTRHGFKFSIMLMLEDDSDAAHVIASKKPSLGIVELKEQVKEIVSNYPYTAKQLHAMHKDSDLNNLSSNVIFTTNNGAIVQGLL</sequence>
<proteinExistence type="predicted"/>
<organism evidence="1 2">
    <name type="scientific">Vibrio cholerae</name>
    <dbReference type="NCBI Taxonomy" id="666"/>
    <lineage>
        <taxon>Bacteria</taxon>
        <taxon>Pseudomonadati</taxon>
        <taxon>Pseudomonadota</taxon>
        <taxon>Gammaproteobacteria</taxon>
        <taxon>Vibrionales</taxon>
        <taxon>Vibrionaceae</taxon>
        <taxon>Vibrio</taxon>
    </lineage>
</organism>
<accession>A0ABD7SR62</accession>
<comment type="caution">
    <text evidence="1">The sequence shown here is derived from an EMBL/GenBank/DDBJ whole genome shotgun (WGS) entry which is preliminary data.</text>
</comment>
<evidence type="ECO:0000313" key="1">
    <source>
        <dbReference type="EMBL" id="TXX67220.1"/>
    </source>
</evidence>
<gene>
    <name evidence="1" type="ORF">FXF03_01215</name>
</gene>
<dbReference type="EMBL" id="VSIJ01000005">
    <property type="protein sequence ID" value="TXX67220.1"/>
    <property type="molecule type" value="Genomic_DNA"/>
</dbReference>
<reference evidence="1 2" key="1">
    <citation type="submission" date="2019-06" db="EMBL/GenBank/DDBJ databases">
        <title>Vibrio cholerae phylogeny based on whole-genome sequencing reveals genetic diversity and population strucutre.</title>
        <authorList>
            <person name="Zhiqiu Y."/>
            <person name="Bin L."/>
            <person name="Lingyan J."/>
        </authorList>
    </citation>
    <scope>NUCLEOTIDE SEQUENCE [LARGE SCALE GENOMIC DNA]</scope>
    <source>
        <strain evidence="1 2">N2814</strain>
    </source>
</reference>